<dbReference type="SUPFAM" id="SSF50729">
    <property type="entry name" value="PH domain-like"/>
    <property type="match status" value="1"/>
</dbReference>
<name>A0A1J1HKY1_9DIPT</name>
<feature type="region of interest" description="Disordered" evidence="1">
    <location>
        <begin position="610"/>
        <end position="634"/>
    </location>
</feature>
<feature type="region of interest" description="Disordered" evidence="1">
    <location>
        <begin position="678"/>
        <end position="770"/>
    </location>
</feature>
<reference evidence="4 5" key="1">
    <citation type="submission" date="2015-04" db="EMBL/GenBank/DDBJ databases">
        <authorList>
            <person name="Syromyatnikov M.Y."/>
            <person name="Popov V.N."/>
        </authorList>
    </citation>
    <scope>NUCLEOTIDE SEQUENCE [LARGE SCALE GENOMIC DNA]</scope>
</reference>
<dbReference type="SMART" id="SM00233">
    <property type="entry name" value="PH"/>
    <property type="match status" value="1"/>
</dbReference>
<feature type="domain" description="PH" evidence="2">
    <location>
        <begin position="824"/>
        <end position="926"/>
    </location>
</feature>
<feature type="region of interest" description="Disordered" evidence="1">
    <location>
        <begin position="303"/>
        <end position="343"/>
    </location>
</feature>
<evidence type="ECO:0000313" key="5">
    <source>
        <dbReference type="Proteomes" id="UP000183832"/>
    </source>
</evidence>
<evidence type="ECO:0000259" key="3">
    <source>
        <dbReference type="PROSITE" id="PS50006"/>
    </source>
</evidence>
<feature type="compositionally biased region" description="Low complexity" evidence="1">
    <location>
        <begin position="318"/>
        <end position="328"/>
    </location>
</feature>
<proteinExistence type="predicted"/>
<dbReference type="Gene3D" id="2.60.200.20">
    <property type="match status" value="1"/>
</dbReference>
<feature type="domain" description="FHA" evidence="3">
    <location>
        <begin position="43"/>
        <end position="97"/>
    </location>
</feature>
<evidence type="ECO:0000259" key="2">
    <source>
        <dbReference type="PROSITE" id="PS50003"/>
    </source>
</evidence>
<keyword evidence="5" id="KW-1185">Reference proteome</keyword>
<dbReference type="InterPro" id="IPR001849">
    <property type="entry name" value="PH_domain"/>
</dbReference>
<dbReference type="PANTHER" id="PTHR12156">
    <property type="entry name" value="PLECKSTRIN HOMOLOGY-LIKE DOMAIN, FAMILY B, MEMBER 3"/>
    <property type="match status" value="1"/>
</dbReference>
<dbReference type="Gene3D" id="2.30.29.30">
    <property type="entry name" value="Pleckstrin-homology domain (PH domain)/Phosphotyrosine-binding domain (PTB)"/>
    <property type="match status" value="1"/>
</dbReference>
<dbReference type="InterPro" id="IPR000253">
    <property type="entry name" value="FHA_dom"/>
</dbReference>
<evidence type="ECO:0000256" key="1">
    <source>
        <dbReference type="SAM" id="MobiDB-lite"/>
    </source>
</evidence>
<dbReference type="PANTHER" id="PTHR12156:SF5">
    <property type="entry name" value="FI18040P1"/>
    <property type="match status" value="1"/>
</dbReference>
<dbReference type="InterPro" id="IPR008984">
    <property type="entry name" value="SMAD_FHA_dom_sf"/>
</dbReference>
<feature type="compositionally biased region" description="Polar residues" evidence="1">
    <location>
        <begin position="257"/>
        <end position="274"/>
    </location>
</feature>
<dbReference type="AlphaFoldDB" id="A0A1J1HKY1"/>
<feature type="compositionally biased region" description="Polar residues" evidence="1">
    <location>
        <begin position="334"/>
        <end position="343"/>
    </location>
</feature>
<feature type="compositionally biased region" description="Polar residues" evidence="1">
    <location>
        <begin position="743"/>
        <end position="752"/>
    </location>
</feature>
<dbReference type="InterPro" id="IPR052212">
    <property type="entry name" value="PH-like_domain"/>
</dbReference>
<dbReference type="Proteomes" id="UP000183832">
    <property type="component" value="Unassembled WGS sequence"/>
</dbReference>
<protein>
    <submittedName>
        <fullName evidence="4">CLUMA_CG001845, isoform A</fullName>
    </submittedName>
</protein>
<dbReference type="Pfam" id="PF00498">
    <property type="entry name" value="FHA"/>
    <property type="match status" value="1"/>
</dbReference>
<feature type="compositionally biased region" description="Polar residues" evidence="1">
    <location>
        <begin position="713"/>
        <end position="734"/>
    </location>
</feature>
<dbReference type="SUPFAM" id="SSF49879">
    <property type="entry name" value="SMAD/FHA domain"/>
    <property type="match status" value="1"/>
</dbReference>
<dbReference type="PROSITE" id="PS50003">
    <property type="entry name" value="PH_DOMAIN"/>
    <property type="match status" value="1"/>
</dbReference>
<evidence type="ECO:0000313" key="4">
    <source>
        <dbReference type="EMBL" id="CRK88060.1"/>
    </source>
</evidence>
<gene>
    <name evidence="4" type="ORF">CLUMA_CG001845</name>
</gene>
<feature type="region of interest" description="Disordered" evidence="1">
    <location>
        <begin position="257"/>
        <end position="281"/>
    </location>
</feature>
<dbReference type="EMBL" id="CVRI01000006">
    <property type="protein sequence ID" value="CRK88060.1"/>
    <property type="molecule type" value="Genomic_DNA"/>
</dbReference>
<organism evidence="4 5">
    <name type="scientific">Clunio marinus</name>
    <dbReference type="NCBI Taxonomy" id="568069"/>
    <lineage>
        <taxon>Eukaryota</taxon>
        <taxon>Metazoa</taxon>
        <taxon>Ecdysozoa</taxon>
        <taxon>Arthropoda</taxon>
        <taxon>Hexapoda</taxon>
        <taxon>Insecta</taxon>
        <taxon>Pterygota</taxon>
        <taxon>Neoptera</taxon>
        <taxon>Endopterygota</taxon>
        <taxon>Diptera</taxon>
        <taxon>Nematocera</taxon>
        <taxon>Chironomoidea</taxon>
        <taxon>Chironomidae</taxon>
        <taxon>Clunio</taxon>
    </lineage>
</organism>
<dbReference type="PROSITE" id="PS50006">
    <property type="entry name" value="FHA_DOMAIN"/>
    <property type="match status" value="1"/>
</dbReference>
<accession>A0A1J1HKY1</accession>
<dbReference type="OrthoDB" id="6020705at2759"/>
<sequence length="934" mass="106866">MMGSTNKNPNGIRVCANDAHFISLGNGRLSTGVTLFDIPIGNITIGSSESCDIIIKGADVQDVHCSVTRKISDDNNLGDVILNRVGSAKILVEGVVVDDECYLQQGSMITIGENSYLRFNFPRKAALLKTNAMDMDRNNSTDKYDEVLRKSLNTSFVNFAEFNSEKLLNNNDKVSEKMKNLKLKTNDSYPKISNMQTFPFAANSLDGVSPKKPENVVDEMQQLEQVLKMFVDYNNDNHIGGSSSSNRSLTKISSEKINLSPQSHQNRIKTNGSLPKNFHTKEHGHSFEFYDSDSKSTDDIEIYKKPQSPRTRIKTFVSSPTSSNNNNSAKCLSPTDNNDKSYTADNNKKNVAIAESYEKDYEKLIKSFEEKFRMDIYNIQNCEKTSDGGNGTIAESTDLNSEKNEILSKIRELKILISDIQLQESETYLESDVEKSLVLAEMSNEKANLLKLNDKLSALKTQMKHLEVQKVRKQKHQEIQQIKLRNVIKDMEAEIKILKEQKDLSVDSKNRLQELEEKLEVDKKTYEDLEFHYLEEETDWLSLLEEYKENINTFSQQIEDKKNVIQQLEQTKQVNENLTQDEQKTLEKRLFNLKQKLENEREKLKSIDKMLLAKKPSPNINEKENNNQNDSSSSFSAFDSLSFDRNSNLMSKSFNENMFFNRNKIEVSHFDFNLNLNVDPSVNEDNEEEKDDKQKKLNNAMVKEEDLRISPIKHNNINDLSRNSQSNDTDNNASPLMMPKYHSLSSISTSQDDLVPSNNKNNNNSQIPNGYGTLTGVVQRQTPKQHKRPLTRYLPNFSLDFNLKHHIESAGHQIQLCPHVIITATSCRGFLNKVGAKPLFSNLRVNNRWFVFDRERQMLVYYSDKNEKKPRGGAYFNAITDVYFDHSSMKNNRTFIVKTKSKMYTLQAPSQQACSIWIDVIITGAQGKILEYDK</sequence>
<dbReference type="InterPro" id="IPR011993">
    <property type="entry name" value="PH-like_dom_sf"/>
</dbReference>
<dbReference type="Pfam" id="PF00169">
    <property type="entry name" value="PH"/>
    <property type="match status" value="1"/>
</dbReference>